<sequence length="32" mass="3978">MRPIRYQWHPNTYFTDFDHLRDYSCCTTSCYG</sequence>
<organism evidence="1 2">
    <name type="scientific">Spirodela intermedia</name>
    <name type="common">Intermediate duckweed</name>
    <dbReference type="NCBI Taxonomy" id="51605"/>
    <lineage>
        <taxon>Eukaryota</taxon>
        <taxon>Viridiplantae</taxon>
        <taxon>Streptophyta</taxon>
        <taxon>Embryophyta</taxon>
        <taxon>Tracheophyta</taxon>
        <taxon>Spermatophyta</taxon>
        <taxon>Magnoliopsida</taxon>
        <taxon>Liliopsida</taxon>
        <taxon>Araceae</taxon>
        <taxon>Lemnoideae</taxon>
        <taxon>Spirodela</taxon>
    </lineage>
</organism>
<dbReference type="AlphaFoldDB" id="A0A7I8KWG4"/>
<gene>
    <name evidence="1" type="ORF">SI8410_09012344</name>
</gene>
<name>A0A7I8KWG4_SPIIN</name>
<proteinExistence type="predicted"/>
<evidence type="ECO:0000313" key="1">
    <source>
        <dbReference type="EMBL" id="CAA7401666.1"/>
    </source>
</evidence>
<protein>
    <submittedName>
        <fullName evidence="1">Uncharacterized protein</fullName>
    </submittedName>
</protein>
<dbReference type="Proteomes" id="UP000663760">
    <property type="component" value="Chromosome 9"/>
</dbReference>
<evidence type="ECO:0000313" key="2">
    <source>
        <dbReference type="Proteomes" id="UP000663760"/>
    </source>
</evidence>
<accession>A0A7I8KWG4</accession>
<keyword evidence="2" id="KW-1185">Reference proteome</keyword>
<dbReference type="EMBL" id="LR746272">
    <property type="protein sequence ID" value="CAA7401666.1"/>
    <property type="molecule type" value="Genomic_DNA"/>
</dbReference>
<reference evidence="1" key="1">
    <citation type="submission" date="2020-02" db="EMBL/GenBank/DDBJ databases">
        <authorList>
            <person name="Scholz U."/>
            <person name="Mascher M."/>
            <person name="Fiebig A."/>
        </authorList>
    </citation>
    <scope>NUCLEOTIDE SEQUENCE</scope>
</reference>